<dbReference type="HOGENOM" id="CLU_1526136_0_0_1"/>
<evidence type="ECO:0000313" key="1">
    <source>
        <dbReference type="EMBL" id="EPR77743.1"/>
    </source>
</evidence>
<accession>S7XPA0</accession>
<dbReference type="Proteomes" id="UP000014978">
    <property type="component" value="Unassembled WGS sequence"/>
</dbReference>
<dbReference type="EMBL" id="ATCN01001307">
    <property type="protein sequence ID" value="EPR77743.1"/>
    <property type="molecule type" value="Genomic_DNA"/>
</dbReference>
<evidence type="ECO:0000313" key="2">
    <source>
        <dbReference type="Proteomes" id="UP000014978"/>
    </source>
</evidence>
<dbReference type="InParanoid" id="S7XPA0"/>
<protein>
    <submittedName>
        <fullName evidence="1">Uncharacterized protein</fullName>
    </submittedName>
</protein>
<comment type="caution">
    <text evidence="1">The sequence shown here is derived from an EMBL/GenBank/DDBJ whole genome shotgun (WGS) entry which is preliminary data.</text>
</comment>
<sequence>MKIELSETQYNDICNILLKLELKKHSTTKNNKLKKTINTLLKILSSNINTLPIDSNILEKEEERDLLLTKLSYLRRDAVGEIKEKINKNYKQVEKDLSKLCEQDINESMICDDINKYDDCYDIKYLMSTIESDNNDVIKTMEKCERARKLIYENSKDSGYGGCSDGKAVYNYFKNI</sequence>
<dbReference type="VEuPathDB" id="MicrosporidiaDB:SLOPH_717"/>
<reference evidence="2" key="1">
    <citation type="journal article" date="2013" name="PLoS Genet.">
        <title>The genome of Spraguea lophii and the basis of host-microsporidian interactions.</title>
        <authorList>
            <person name="Campbell S.E."/>
            <person name="Williams T.A."/>
            <person name="Yousuf A."/>
            <person name="Soanes D.M."/>
            <person name="Paszkiewicz K.H."/>
            <person name="Williams B.A.P."/>
        </authorList>
    </citation>
    <scope>NUCLEOTIDE SEQUENCE [LARGE SCALE GENOMIC DNA]</scope>
    <source>
        <strain evidence="2">42_110</strain>
    </source>
</reference>
<dbReference type="AlphaFoldDB" id="S7XPA0"/>
<proteinExistence type="predicted"/>
<name>S7XPA0_SPRLO</name>
<gene>
    <name evidence="1" type="ORF">SLOPH_717</name>
</gene>
<organism evidence="1 2">
    <name type="scientific">Spraguea lophii (strain 42_110)</name>
    <name type="common">Microsporidian parasite</name>
    <dbReference type="NCBI Taxonomy" id="1358809"/>
    <lineage>
        <taxon>Eukaryota</taxon>
        <taxon>Fungi</taxon>
        <taxon>Fungi incertae sedis</taxon>
        <taxon>Microsporidia</taxon>
        <taxon>Spragueidae</taxon>
        <taxon>Spraguea</taxon>
    </lineage>
</organism>
<keyword evidence="2" id="KW-1185">Reference proteome</keyword>